<feature type="region of interest" description="Disordered" evidence="1">
    <location>
        <begin position="716"/>
        <end position="743"/>
    </location>
</feature>
<comment type="caution">
    <text evidence="2">The sequence shown here is derived from an EMBL/GenBank/DDBJ whole genome shotgun (WGS) entry which is preliminary data.</text>
</comment>
<feature type="region of interest" description="Disordered" evidence="1">
    <location>
        <begin position="785"/>
        <end position="805"/>
    </location>
</feature>
<name>A0A0M9G9C3_LEPPY</name>
<sequence>MPTKSPTPAPSYDIAAAAAVTDPLSELPLLLFTKPSLQYSGMVIQPTGDNTITVDAPAVTAAASPTEGSQTENNSNDAVRTAIPPLVALPVPTPQPPSSVAAFLPPPRAVATTTFHASANVTTATTATDSRNSSQRAQLTFSVRSPDEDTVTAVPSSQDLCSQHNRRISSILASHNEKNDRPYAPLGSNPFGYQRFDLSPRVDSSLHSELGESQSEHLDEGGRVRHHLSAYYHYCADEPAPTDAIAERLLADRLSPLLCAHRGGVTDKIGDVVDTTMTLYVRDEQVAHPHSCTATSENGMDTVTLSATVCNAVKDTDASAPSFEAHESYEPLQKDVFESALRMAWEWRQASRAEASQTTEAGAASGNELFSAHPRRRLPSCFFPGFPSAILPELSQSASTVAKEGARASLTDVAAGVGAQRKRSGNSFSNSFLPPFTSQVKAGLQLEQSNDPYAPLTSLQLTACELCGAEMISRKTLWTSYLVERYELLATFIDVVDFSACGVDVTPSASSFSTMLTHNNATIQRFFDLALEEYLPWMADLYLAEYNPVMVANQKDAATASVTAAPSSPLGSRKFLSIMRKTASIDASWQDHCPLPLPFATRRAGARATSRIPTVASFLATNDAFKPTPRLSTVQPDIFTAAFLVEVSFVVLEELAIVARMHLPNAVANAMHLFVPGAASFTRDSLVTSLTHSVSSPVASESITSVRGRATVSTMRLSGESVDDASGADAPAEGTISRTDKELSDTSATAVPAIIAGKDPCPGTSRQSRLLRNWNLVRIVAEPQPMSAEGSQGASEAPAEAPSTTTTCVSRTVSYSLRRESSYENSRVWLKILFRFFRREEAYNFVNDSPIAMRNFLPLPFVSWGRMLMRSRSIMAWSEFHSSVAASTASLWGYLDKARPNRQNTNSQPRDRALRQCEQKALNMATAMHELWYLEREWWLQFVVNVFRATAPVASSSTLGGGGGCAGAKPHICVTGPSTSHTVRFAPHPSLRSTVSQLPAVQELRAVDPTVTRTAAPPSAPGGQHNLTPVSKDVSFVRKTLWQHCCRSPLENDILPDSRTSRCDSEVAWGSLKTNPARPANGDSVIQPSLMPFTPESPDLLPPPQQVGGKTTSHLLPGVSLASVDSSVFLWAPHSFLNGASQASSFCQGPRGPDAEPAHEESLTECASTTASTALPNPSSRPPTALPGARRPRSGLAYLSLQSGTYSDAATALAASHSRLMVPPMAAIVSCFYRGNASDWDTVLLVRCQSLQRAMEVEEESFERAFMNSMKRSGAAYISLCEDTAAYAKAEEDVALADRRSNATRLCDEVAMGTLQYLREWAQERVQLDYVMFAVLTLQSVAELQCEVVTRLYEDFQVFIREARSWVPPPPPAREQQQQQRKLITATMALGPVNSNSITDDASAAACTTFATVAQDVGVDTLAVKGKSRELEKRSFDFWGYGAFLPHADSPVGFNDGLVVMSRVCRDMHLRGRRLQTHWFANDDDDDDDRDGDNGDAGTTAAQNFHDIHYVNNDTYIGFTRRQVADTPGAAEQTEMKPEEACTPLEGIDNMTNIHHDSEDGAAQMLRHGLGNYTSKVWGYTYVGGWYRDRPHDEGGLLFNGILPWETGSAAPRKSLLLVFGRWEHGRLVHIEKMFSGVPLS</sequence>
<organism evidence="2 3">
    <name type="scientific">Leptomonas pyrrhocoris</name>
    <name type="common">Firebug parasite</name>
    <dbReference type="NCBI Taxonomy" id="157538"/>
    <lineage>
        <taxon>Eukaryota</taxon>
        <taxon>Discoba</taxon>
        <taxon>Euglenozoa</taxon>
        <taxon>Kinetoplastea</taxon>
        <taxon>Metakinetoplastina</taxon>
        <taxon>Trypanosomatida</taxon>
        <taxon>Trypanosomatidae</taxon>
        <taxon>Leishmaniinae</taxon>
        <taxon>Leptomonas</taxon>
    </lineage>
</organism>
<protein>
    <submittedName>
        <fullName evidence="2">Uncharacterized protein</fullName>
    </submittedName>
</protein>
<dbReference type="OMA" id="SICEYME"/>
<reference evidence="2 3" key="1">
    <citation type="submission" date="2015-07" db="EMBL/GenBank/DDBJ databases">
        <title>High-quality genome of monoxenous trypanosomatid Leptomonas pyrrhocoris.</title>
        <authorList>
            <person name="Flegontov P."/>
            <person name="Butenko A."/>
            <person name="Firsov S."/>
            <person name="Vlcek C."/>
            <person name="Logacheva M.D."/>
            <person name="Field M."/>
            <person name="Filatov D."/>
            <person name="Flegontova O."/>
            <person name="Gerasimov E."/>
            <person name="Jackson A.P."/>
            <person name="Kelly S."/>
            <person name="Opperdoes F."/>
            <person name="O'Reilly A."/>
            <person name="Votypka J."/>
            <person name="Yurchenko V."/>
            <person name="Lukes J."/>
        </authorList>
    </citation>
    <scope>NUCLEOTIDE SEQUENCE [LARGE SCALE GENOMIC DNA]</scope>
    <source>
        <strain evidence="2">H10</strain>
    </source>
</reference>
<dbReference type="GeneID" id="26901988"/>
<dbReference type="VEuPathDB" id="TriTrypDB:LpyrH10_02_6670"/>
<dbReference type="EMBL" id="LGTL01000002">
    <property type="protein sequence ID" value="KPA85377.1"/>
    <property type="molecule type" value="Genomic_DNA"/>
</dbReference>
<feature type="compositionally biased region" description="Acidic residues" evidence="1">
    <location>
        <begin position="1482"/>
        <end position="1491"/>
    </location>
</feature>
<evidence type="ECO:0000313" key="3">
    <source>
        <dbReference type="Proteomes" id="UP000037923"/>
    </source>
</evidence>
<feature type="region of interest" description="Disordered" evidence="1">
    <location>
        <begin position="1142"/>
        <end position="1191"/>
    </location>
</feature>
<feature type="compositionally biased region" description="Basic and acidic residues" evidence="1">
    <location>
        <begin position="1153"/>
        <end position="1162"/>
    </location>
</feature>
<accession>A0A0M9G9C3</accession>
<keyword evidence="3" id="KW-1185">Reference proteome</keyword>
<dbReference type="Proteomes" id="UP000037923">
    <property type="component" value="Unassembled WGS sequence"/>
</dbReference>
<gene>
    <name evidence="2" type="ORF">ABB37_01693</name>
</gene>
<feature type="compositionally biased region" description="Low complexity" evidence="1">
    <location>
        <begin position="787"/>
        <end position="805"/>
    </location>
</feature>
<proteinExistence type="predicted"/>
<evidence type="ECO:0000256" key="1">
    <source>
        <dbReference type="SAM" id="MobiDB-lite"/>
    </source>
</evidence>
<evidence type="ECO:0000313" key="2">
    <source>
        <dbReference type="EMBL" id="KPA85377.1"/>
    </source>
</evidence>
<dbReference type="OrthoDB" id="263880at2759"/>
<feature type="compositionally biased region" description="Polar residues" evidence="1">
    <location>
        <begin position="1165"/>
        <end position="1178"/>
    </location>
</feature>
<feature type="region of interest" description="Disordered" evidence="1">
    <location>
        <begin position="1480"/>
        <end position="1501"/>
    </location>
</feature>
<dbReference type="RefSeq" id="XP_015663816.1">
    <property type="nucleotide sequence ID" value="XM_015798296.1"/>
</dbReference>